<evidence type="ECO:0000256" key="2">
    <source>
        <dbReference type="SAM" id="MobiDB-lite"/>
    </source>
</evidence>
<feature type="coiled-coil region" evidence="1">
    <location>
        <begin position="119"/>
        <end position="179"/>
    </location>
</feature>
<name>A0A023B7Y4_GRENI</name>
<accession>A0A023B7Y4</accession>
<comment type="caution">
    <text evidence="3">The sequence shown here is derived from an EMBL/GenBank/DDBJ whole genome shotgun (WGS) entry which is preliminary data.</text>
</comment>
<protein>
    <submittedName>
        <fullName evidence="3">Coiled-coil protein</fullName>
    </submittedName>
</protein>
<feature type="compositionally biased region" description="Basic and acidic residues" evidence="2">
    <location>
        <begin position="68"/>
        <end position="87"/>
    </location>
</feature>
<dbReference type="AlphaFoldDB" id="A0A023B7Y4"/>
<evidence type="ECO:0000256" key="1">
    <source>
        <dbReference type="SAM" id="Coils"/>
    </source>
</evidence>
<evidence type="ECO:0000313" key="3">
    <source>
        <dbReference type="EMBL" id="EZG68070.1"/>
    </source>
</evidence>
<dbReference type="RefSeq" id="XP_011130111.1">
    <property type="nucleotide sequence ID" value="XM_011131809.1"/>
</dbReference>
<feature type="region of interest" description="Disordered" evidence="2">
    <location>
        <begin position="23"/>
        <end position="95"/>
    </location>
</feature>
<proteinExistence type="predicted"/>
<gene>
    <name evidence="3" type="ORF">GNI_064730</name>
</gene>
<keyword evidence="4" id="KW-1185">Reference proteome</keyword>
<dbReference type="VEuPathDB" id="CryptoDB:GNI_064730"/>
<dbReference type="EMBL" id="AFNH02000486">
    <property type="protein sequence ID" value="EZG68070.1"/>
    <property type="molecule type" value="Genomic_DNA"/>
</dbReference>
<dbReference type="GeneID" id="22912395"/>
<keyword evidence="1" id="KW-0175">Coiled coil</keyword>
<evidence type="ECO:0000313" key="4">
    <source>
        <dbReference type="Proteomes" id="UP000019763"/>
    </source>
</evidence>
<sequence length="187" mass="21633">MWTTVTSALSDGIKEFKAAFDEDSDDYQEEIQHGTNHSEILSSPEIVPKTGVPRGQDELEPQDAQDGIQDRGELNEKDRRNDRRDEGYDPLIHSSEELLRPDFPVKRSATMDQSSSWEFLMQENELRRLKQEIDVLKAKNEELEKRVKELTEVRQVDTSSELKEENRLLKKTMAQLMDRLADLEVGT</sequence>
<organism evidence="3 4">
    <name type="scientific">Gregarina niphandrodes</name>
    <name type="common">Septate eugregarine</name>
    <dbReference type="NCBI Taxonomy" id="110365"/>
    <lineage>
        <taxon>Eukaryota</taxon>
        <taxon>Sar</taxon>
        <taxon>Alveolata</taxon>
        <taxon>Apicomplexa</taxon>
        <taxon>Conoidasida</taxon>
        <taxon>Gregarinasina</taxon>
        <taxon>Eugregarinorida</taxon>
        <taxon>Gregarinidae</taxon>
        <taxon>Gregarina</taxon>
    </lineage>
</organism>
<reference evidence="3" key="1">
    <citation type="submission" date="2013-12" db="EMBL/GenBank/DDBJ databases">
        <authorList>
            <person name="Omoto C.K."/>
            <person name="Sibley D."/>
            <person name="Venepally P."/>
            <person name="Hadjithomas M."/>
            <person name="Karamycheva S."/>
            <person name="Brunk B."/>
            <person name="Roos D."/>
            <person name="Caler E."/>
            <person name="Lorenzi H."/>
        </authorList>
    </citation>
    <scope>NUCLEOTIDE SEQUENCE</scope>
</reference>
<dbReference type="Proteomes" id="UP000019763">
    <property type="component" value="Unassembled WGS sequence"/>
</dbReference>